<dbReference type="VEuPathDB" id="PlasmoDB:PVVCY_0502630"/>
<accession>A0A449BPK6</accession>
<dbReference type="GeneID" id="59892982"/>
<organism evidence="1 2">
    <name type="scientific">Plasmodium vinckei vinckei</name>
    <dbReference type="NCBI Taxonomy" id="54757"/>
    <lineage>
        <taxon>Eukaryota</taxon>
        <taxon>Sar</taxon>
        <taxon>Alveolata</taxon>
        <taxon>Apicomplexa</taxon>
        <taxon>Aconoidasida</taxon>
        <taxon>Haemosporida</taxon>
        <taxon>Plasmodiidae</taxon>
        <taxon>Plasmodium</taxon>
        <taxon>Plasmodium (Vinckeia)</taxon>
    </lineage>
</organism>
<dbReference type="KEGG" id="pvv:PVVCY_0502630"/>
<gene>
    <name evidence="1" type="ORF">PVVCY_0502630</name>
</gene>
<dbReference type="Pfam" id="PF06022">
    <property type="entry name" value="Cir_Bir_Yir"/>
    <property type="match status" value="1"/>
</dbReference>
<evidence type="ECO:0000313" key="1">
    <source>
        <dbReference type="EMBL" id="VEV55375.1"/>
    </source>
</evidence>
<dbReference type="InterPro" id="IPR006477">
    <property type="entry name" value="Yir_bir_cir"/>
</dbReference>
<dbReference type="AlphaFoldDB" id="A0A449BPK6"/>
<proteinExistence type="predicted"/>
<dbReference type="OrthoDB" id="373277at2759"/>
<dbReference type="RefSeq" id="XP_037490240.1">
    <property type="nucleotide sequence ID" value="XM_037635056.1"/>
</dbReference>
<dbReference type="EMBL" id="LR215061">
    <property type="protein sequence ID" value="VEV55375.1"/>
    <property type="molecule type" value="Genomic_DNA"/>
</dbReference>
<name>A0A449BPK6_PLAVN</name>
<reference evidence="1 2" key="1">
    <citation type="submission" date="2019-01" db="EMBL/GenBank/DDBJ databases">
        <authorList>
            <person name="Ramaprasad A."/>
        </authorList>
    </citation>
    <scope>NUCLEOTIDE SEQUENCE [LARGE SCALE GENOMIC DNA]</scope>
</reference>
<dbReference type="Proteomes" id="UP000290582">
    <property type="component" value="Chromosome PVVCY_05"/>
</dbReference>
<sequence>MRKNKQMCKLLLEGDSYFNDENVYMEEINKNVKIKGYCSINGCKTNEDRINSVAKYIIMEFKNLTSRKERHNDYDEYLLMWISDKLLKIHKKGKGQNIGRGRMDAFTLKQAYEEYLEKHTKGMDYWVLLDMQQGLKEANLKYMSEFYKLLNKICKIITDYNNGGRNKNIPKYSTDCGRQYKTLYKNISECKSYLDLLNKLKGTYDDFISYAIKKNSSNNDLKTKLQTLTTEDGKVMEAVRSFKTYDFSNEE</sequence>
<protein>
    <submittedName>
        <fullName evidence="1">PIR protein CIR protein</fullName>
    </submittedName>
</protein>
<evidence type="ECO:0000313" key="2">
    <source>
        <dbReference type="Proteomes" id="UP000290582"/>
    </source>
</evidence>